<keyword evidence="4 7" id="KW-0133">Cell shape</keyword>
<dbReference type="PROSITE" id="PS51257">
    <property type="entry name" value="PROKAR_LIPOPROTEIN"/>
    <property type="match status" value="1"/>
</dbReference>
<protein>
    <submittedName>
        <fullName evidence="9">Murein L,D-transpeptidase YcbB/YkuD</fullName>
    </submittedName>
</protein>
<organism evidence="9 10">
    <name type="scientific">Flavobacterium caeni</name>
    <dbReference type="NCBI Taxonomy" id="490189"/>
    <lineage>
        <taxon>Bacteria</taxon>
        <taxon>Pseudomonadati</taxon>
        <taxon>Bacteroidota</taxon>
        <taxon>Flavobacteriia</taxon>
        <taxon>Flavobacteriales</taxon>
        <taxon>Flavobacteriaceae</taxon>
        <taxon>Flavobacterium</taxon>
    </lineage>
</organism>
<dbReference type="STRING" id="490189.SAMN02927903_00135"/>
<dbReference type="InterPro" id="IPR005490">
    <property type="entry name" value="LD_TPept_cat_dom"/>
</dbReference>
<dbReference type="GO" id="GO:0016740">
    <property type="term" value="F:transferase activity"/>
    <property type="evidence" value="ECO:0007669"/>
    <property type="project" value="UniProtKB-KW"/>
</dbReference>
<keyword evidence="5 7" id="KW-0573">Peptidoglycan synthesis</keyword>
<dbReference type="AlphaFoldDB" id="A0A1G5ASH4"/>
<gene>
    <name evidence="9" type="ORF">SAMN02927903_00135</name>
</gene>
<keyword evidence="10" id="KW-1185">Reference proteome</keyword>
<comment type="pathway">
    <text evidence="1 7">Cell wall biogenesis; peptidoglycan biosynthesis.</text>
</comment>
<evidence type="ECO:0000256" key="4">
    <source>
        <dbReference type="ARBA" id="ARBA00022960"/>
    </source>
</evidence>
<dbReference type="GO" id="GO:0008360">
    <property type="term" value="P:regulation of cell shape"/>
    <property type="evidence" value="ECO:0007669"/>
    <property type="project" value="UniProtKB-UniRule"/>
</dbReference>
<evidence type="ECO:0000313" key="9">
    <source>
        <dbReference type="EMBL" id="SCX80842.1"/>
    </source>
</evidence>
<dbReference type="UniPathway" id="UPA00219"/>
<name>A0A1G5ASH4_9FLAO</name>
<dbReference type="RefSeq" id="WP_091140112.1">
    <property type="nucleotide sequence ID" value="NZ_FMVF01000002.1"/>
</dbReference>
<keyword evidence="6 7" id="KW-0961">Cell wall biogenesis/degradation</keyword>
<evidence type="ECO:0000259" key="8">
    <source>
        <dbReference type="PROSITE" id="PS52029"/>
    </source>
</evidence>
<evidence type="ECO:0000256" key="1">
    <source>
        <dbReference type="ARBA" id="ARBA00004752"/>
    </source>
</evidence>
<comment type="similarity">
    <text evidence="2">Belongs to the YkuD family.</text>
</comment>
<dbReference type="Gene3D" id="2.40.440.10">
    <property type="entry name" value="L,D-transpeptidase catalytic domain-like"/>
    <property type="match status" value="1"/>
</dbReference>
<evidence type="ECO:0000256" key="6">
    <source>
        <dbReference type="ARBA" id="ARBA00023316"/>
    </source>
</evidence>
<dbReference type="InterPro" id="IPR052905">
    <property type="entry name" value="LD-transpeptidase_YkuD-like"/>
</dbReference>
<keyword evidence="3" id="KW-0808">Transferase</keyword>
<dbReference type="GO" id="GO:0071555">
    <property type="term" value="P:cell wall organization"/>
    <property type="evidence" value="ECO:0007669"/>
    <property type="project" value="UniProtKB-UniRule"/>
</dbReference>
<evidence type="ECO:0000256" key="3">
    <source>
        <dbReference type="ARBA" id="ARBA00022679"/>
    </source>
</evidence>
<reference evidence="9 10" key="1">
    <citation type="submission" date="2016-10" db="EMBL/GenBank/DDBJ databases">
        <authorList>
            <person name="de Groot N.N."/>
        </authorList>
    </citation>
    <scope>NUCLEOTIDE SEQUENCE [LARGE SCALE GENOMIC DNA]</scope>
    <source>
        <strain evidence="9 10">CGMCC 1.7031</strain>
    </source>
</reference>
<dbReference type="Pfam" id="PF20142">
    <property type="entry name" value="Scaffold"/>
    <property type="match status" value="1"/>
</dbReference>
<dbReference type="InterPro" id="IPR045380">
    <property type="entry name" value="LD_TPept_scaffold_dom"/>
</dbReference>
<dbReference type="PANTHER" id="PTHR41533:SF2">
    <property type="entry name" value="BLR7131 PROTEIN"/>
    <property type="match status" value="1"/>
</dbReference>
<dbReference type="GO" id="GO:0009252">
    <property type="term" value="P:peptidoglycan biosynthetic process"/>
    <property type="evidence" value="ECO:0007669"/>
    <property type="project" value="UniProtKB-UniPathway"/>
</dbReference>
<dbReference type="EMBL" id="FMVF01000002">
    <property type="protein sequence ID" value="SCX80842.1"/>
    <property type="molecule type" value="Genomic_DNA"/>
</dbReference>
<proteinExistence type="inferred from homology"/>
<feature type="domain" description="L,D-TPase catalytic" evidence="8">
    <location>
        <begin position="302"/>
        <end position="457"/>
    </location>
</feature>
<accession>A0A1G5ASH4</accession>
<dbReference type="PROSITE" id="PS52029">
    <property type="entry name" value="LD_TPASE"/>
    <property type="match status" value="1"/>
</dbReference>
<dbReference type="Proteomes" id="UP000199354">
    <property type="component" value="Unassembled WGS sequence"/>
</dbReference>
<evidence type="ECO:0000256" key="5">
    <source>
        <dbReference type="ARBA" id="ARBA00022984"/>
    </source>
</evidence>
<dbReference type="Pfam" id="PF03734">
    <property type="entry name" value="YkuD"/>
    <property type="match status" value="1"/>
</dbReference>
<evidence type="ECO:0000256" key="7">
    <source>
        <dbReference type="PROSITE-ProRule" id="PRU01373"/>
    </source>
</evidence>
<dbReference type="GO" id="GO:0004180">
    <property type="term" value="F:carboxypeptidase activity"/>
    <property type="evidence" value="ECO:0007669"/>
    <property type="project" value="UniProtKB-ARBA"/>
</dbReference>
<evidence type="ECO:0000256" key="2">
    <source>
        <dbReference type="ARBA" id="ARBA00005992"/>
    </source>
</evidence>
<dbReference type="PANTHER" id="PTHR41533">
    <property type="entry name" value="L,D-TRANSPEPTIDASE HI_1667-RELATED"/>
    <property type="match status" value="1"/>
</dbReference>
<dbReference type="InterPro" id="IPR038063">
    <property type="entry name" value="Transpep_catalytic_dom"/>
</dbReference>
<feature type="active site" description="Nucleophile" evidence="7">
    <location>
        <position position="431"/>
    </location>
</feature>
<evidence type="ECO:0000313" key="10">
    <source>
        <dbReference type="Proteomes" id="UP000199354"/>
    </source>
</evidence>
<feature type="active site" description="Proton donor/acceptor" evidence="7">
    <location>
        <position position="412"/>
    </location>
</feature>
<dbReference type="OrthoDB" id="9778545at2"/>
<dbReference type="CDD" id="cd16913">
    <property type="entry name" value="YkuD_like"/>
    <property type="match status" value="1"/>
</dbReference>
<dbReference type="SUPFAM" id="SSF141523">
    <property type="entry name" value="L,D-transpeptidase catalytic domain-like"/>
    <property type="match status" value="1"/>
</dbReference>
<sequence>MTKHLLLWAVLFLLGCKKNDAQLSTDREDRIALDSTHVETFLAGHPEFKNYKSDFTELYRKHGYHYIWYDQNGRIDFAEALYNRVNQIGADGVLTKIPYKAEIEAVFAEDGKAKPQDELLLSAMYFFYAQKVVAGVDAQKSKSTGWFLPRDKIDYVSYLDTLLLEPAKIEEDDTENIAQYYHLRKALQRYRDIRDQGGWGAIAFPDSKKVLQPGDNDPAVAQARKRLAATGEIATDNGSTTYDAELETAIAAYRKRNNILGAHLTPMLANHLNVPVEKRIKTLVVNMERCRWLSPDIAQSKELIAVNIPAFQLHYFKNGKPVLQSNVVVGKEANKTVIFSGQISYLVFSPYWNIPNSILKKEIKPAMAKDPNYLAKHHMEWHGNNLRQKPGDHNSLGLVKFMFPNSNNIYLHDSPAKNVFGMDDRARSHGCVRVEKARELAIKILEDDRNWNPQKIDKAMHSGRERQYTLDRKIPVYLAYFTAWANQDGVAAFFDDVYERDDRLAQLLYK</sequence>